<dbReference type="Proteomes" id="UP000005286">
    <property type="component" value="Unassembled WGS sequence"/>
</dbReference>
<dbReference type="SUPFAM" id="SSF52540">
    <property type="entry name" value="P-loop containing nucleoside triphosphate hydrolases"/>
    <property type="match status" value="1"/>
</dbReference>
<evidence type="ECO:0000313" key="2">
    <source>
        <dbReference type="Proteomes" id="UP000005286"/>
    </source>
</evidence>
<dbReference type="InterPro" id="IPR027417">
    <property type="entry name" value="P-loop_NTPase"/>
</dbReference>
<dbReference type="Gene3D" id="3.40.50.300">
    <property type="entry name" value="P-loop containing nucleotide triphosphate hydrolases"/>
    <property type="match status" value="1"/>
</dbReference>
<comment type="caution">
    <text evidence="1">The sequence shown here is derived from an EMBL/GenBank/DDBJ whole genome shotgun (WGS) entry which is preliminary data.</text>
</comment>
<evidence type="ECO:0008006" key="3">
    <source>
        <dbReference type="Google" id="ProtNLM"/>
    </source>
</evidence>
<evidence type="ECO:0000313" key="1">
    <source>
        <dbReference type="EMBL" id="EGC82121.1"/>
    </source>
</evidence>
<accession>F0GVM3</accession>
<sequence length="42" mass="4916">MQKISVARAMYKDNYILILDEPFSALDKKSVDTISDFYLMIK</sequence>
<protein>
    <recommendedName>
        <fullName evidence="3">ABC transporter domain-containing protein</fullName>
    </recommendedName>
</protein>
<dbReference type="AlphaFoldDB" id="F0GVM3"/>
<organism evidence="1 2">
    <name type="scientific">Anaerococcus prevotii ACS-065-V-Col13</name>
    <dbReference type="NCBI Taxonomy" id="879305"/>
    <lineage>
        <taxon>Bacteria</taxon>
        <taxon>Bacillati</taxon>
        <taxon>Bacillota</taxon>
        <taxon>Tissierellia</taxon>
        <taxon>Tissierellales</taxon>
        <taxon>Peptoniphilaceae</taxon>
        <taxon>Anaerococcus</taxon>
    </lineage>
</organism>
<dbReference type="EMBL" id="AEXM01000017">
    <property type="protein sequence ID" value="EGC82121.1"/>
    <property type="molecule type" value="Genomic_DNA"/>
</dbReference>
<dbReference type="PATRIC" id="fig|879305.3.peg.853"/>
<proteinExistence type="predicted"/>
<keyword evidence="2" id="KW-1185">Reference proteome</keyword>
<name>F0GVM3_9FIRM</name>
<gene>
    <name evidence="1" type="ORF">HMPREF9290_1079</name>
</gene>
<reference evidence="1 2" key="1">
    <citation type="submission" date="2011-01" db="EMBL/GenBank/DDBJ databases">
        <authorList>
            <person name="Durkin A.S."/>
            <person name="Madupu R."/>
            <person name="Torralba M."/>
            <person name="Gillis M."/>
            <person name="Methe B."/>
            <person name="Sutton G."/>
            <person name="Nelson K.E."/>
        </authorList>
    </citation>
    <scope>NUCLEOTIDE SEQUENCE [LARGE SCALE GENOMIC DNA]</scope>
    <source>
        <strain evidence="1 2">ACS-065-V-Col13</strain>
    </source>
</reference>